<gene>
    <name evidence="5" type="ORF">SAMN05421512_103188</name>
</gene>
<dbReference type="PROSITE" id="PS00165">
    <property type="entry name" value="DEHYDRATASE_SER_THR"/>
    <property type="match status" value="1"/>
</dbReference>
<dbReference type="Gene3D" id="3.40.50.1100">
    <property type="match status" value="2"/>
</dbReference>
<dbReference type="GO" id="GO:0030170">
    <property type="term" value="F:pyridoxal phosphate binding"/>
    <property type="evidence" value="ECO:0007669"/>
    <property type="project" value="InterPro"/>
</dbReference>
<evidence type="ECO:0000256" key="3">
    <source>
        <dbReference type="ARBA" id="ARBA00023239"/>
    </source>
</evidence>
<dbReference type="EMBL" id="OBML01000003">
    <property type="protein sequence ID" value="SOB99899.1"/>
    <property type="molecule type" value="Genomic_DNA"/>
</dbReference>
<reference evidence="5 6" key="1">
    <citation type="submission" date="2017-08" db="EMBL/GenBank/DDBJ databases">
        <authorList>
            <person name="de Groot N.N."/>
        </authorList>
    </citation>
    <scope>NUCLEOTIDE SEQUENCE [LARGE SCALE GENOMIC DNA]</scope>
    <source>
        <strain evidence="5 6">USBA 352</strain>
    </source>
</reference>
<dbReference type="GO" id="GO:0003941">
    <property type="term" value="F:L-serine ammonia-lyase activity"/>
    <property type="evidence" value="ECO:0007669"/>
    <property type="project" value="TreeGrafter"/>
</dbReference>
<dbReference type="Proteomes" id="UP000219331">
    <property type="component" value="Unassembled WGS sequence"/>
</dbReference>
<organism evidence="5 6">
    <name type="scientific">Stappia indica</name>
    <dbReference type="NCBI Taxonomy" id="538381"/>
    <lineage>
        <taxon>Bacteria</taxon>
        <taxon>Pseudomonadati</taxon>
        <taxon>Pseudomonadota</taxon>
        <taxon>Alphaproteobacteria</taxon>
        <taxon>Hyphomicrobiales</taxon>
        <taxon>Stappiaceae</taxon>
        <taxon>Stappia</taxon>
    </lineage>
</organism>
<dbReference type="InterPro" id="IPR036052">
    <property type="entry name" value="TrpB-like_PALP_sf"/>
</dbReference>
<name>A0A285S478_9HYPH</name>
<dbReference type="NCBIfam" id="NF006094">
    <property type="entry name" value="PRK08246.1"/>
    <property type="match status" value="1"/>
</dbReference>
<dbReference type="AlphaFoldDB" id="A0A285S478"/>
<feature type="domain" description="Tryptophan synthase beta chain-like PALP" evidence="4">
    <location>
        <begin position="26"/>
        <end position="308"/>
    </location>
</feature>
<dbReference type="RefSeq" id="WP_097174310.1">
    <property type="nucleotide sequence ID" value="NZ_OBML01000003.1"/>
</dbReference>
<dbReference type="SUPFAM" id="SSF53686">
    <property type="entry name" value="Tryptophan synthase beta subunit-like PLP-dependent enzymes"/>
    <property type="match status" value="1"/>
</dbReference>
<dbReference type="GO" id="GO:0006565">
    <property type="term" value="P:L-serine catabolic process"/>
    <property type="evidence" value="ECO:0007669"/>
    <property type="project" value="TreeGrafter"/>
</dbReference>
<dbReference type="GO" id="GO:0009097">
    <property type="term" value="P:isoleucine biosynthetic process"/>
    <property type="evidence" value="ECO:0007669"/>
    <property type="project" value="TreeGrafter"/>
</dbReference>
<proteinExistence type="predicted"/>
<accession>A0A285S478</accession>
<evidence type="ECO:0000256" key="2">
    <source>
        <dbReference type="ARBA" id="ARBA00022898"/>
    </source>
</evidence>
<protein>
    <submittedName>
        <fullName evidence="5">L-threonine ammonia-lyase</fullName>
    </submittedName>
</protein>
<dbReference type="Pfam" id="PF00291">
    <property type="entry name" value="PALP"/>
    <property type="match status" value="1"/>
</dbReference>
<evidence type="ECO:0000256" key="1">
    <source>
        <dbReference type="ARBA" id="ARBA00001933"/>
    </source>
</evidence>
<keyword evidence="2" id="KW-0663">Pyridoxal phosphate</keyword>
<dbReference type="InterPro" id="IPR000634">
    <property type="entry name" value="Ser/Thr_deHydtase_PyrdxlP-BS"/>
</dbReference>
<dbReference type="InterPro" id="IPR050147">
    <property type="entry name" value="Ser/Thr_Dehydratase"/>
</dbReference>
<dbReference type="STRING" id="538381.GCA_001696535_04300"/>
<dbReference type="InterPro" id="IPR001926">
    <property type="entry name" value="TrpB-like_PALP"/>
</dbReference>
<dbReference type="PANTHER" id="PTHR48078:SF6">
    <property type="entry name" value="L-THREONINE DEHYDRATASE CATABOLIC TDCB"/>
    <property type="match status" value="1"/>
</dbReference>
<sequence length="319" mass="32156">MTATAATPLPVTAADIEAAAARIAGRVRRTPVVDSGAGSFGIDASLSMKLELVQHTGSFKARGAFNTLLSSDVPTSGVAAASGGNHGAAVAYAARALGHQADIFVPETSAPAKIARIRAAGARLHVAGTRYADAAEACARHREETGAMDIHAYDAPGTIAGQGTVALEWLEQLPDLDTVLIAVGGGGLISGCALWLAGKVRVVAVEPEGSCALHAALEAGEPVDVPVDSLAADSLGARRCGDLVHTICAAHVDQSLLVTDEAIRNAQTRLWTELQVAAEPGGATALAALTSGVYRPAPGERVGVLVCGGNVALDSIVTG</sequence>
<dbReference type="OrthoDB" id="9811476at2"/>
<dbReference type="GO" id="GO:0006567">
    <property type="term" value="P:L-threonine catabolic process"/>
    <property type="evidence" value="ECO:0007669"/>
    <property type="project" value="TreeGrafter"/>
</dbReference>
<comment type="cofactor">
    <cofactor evidence="1">
        <name>pyridoxal 5'-phosphate</name>
        <dbReference type="ChEBI" id="CHEBI:597326"/>
    </cofactor>
</comment>
<evidence type="ECO:0000313" key="6">
    <source>
        <dbReference type="Proteomes" id="UP000219331"/>
    </source>
</evidence>
<evidence type="ECO:0000313" key="5">
    <source>
        <dbReference type="EMBL" id="SOB99899.1"/>
    </source>
</evidence>
<dbReference type="PANTHER" id="PTHR48078">
    <property type="entry name" value="THREONINE DEHYDRATASE, MITOCHONDRIAL-RELATED"/>
    <property type="match status" value="1"/>
</dbReference>
<evidence type="ECO:0000259" key="4">
    <source>
        <dbReference type="Pfam" id="PF00291"/>
    </source>
</evidence>
<keyword evidence="6" id="KW-1185">Reference proteome</keyword>
<dbReference type="GO" id="GO:0004794">
    <property type="term" value="F:threonine deaminase activity"/>
    <property type="evidence" value="ECO:0007669"/>
    <property type="project" value="TreeGrafter"/>
</dbReference>
<keyword evidence="3 5" id="KW-0456">Lyase</keyword>